<evidence type="ECO:0000313" key="2">
    <source>
        <dbReference type="Proteomes" id="UP001204320"/>
    </source>
</evidence>
<gene>
    <name evidence="1" type="ORF">NVS32_07505</name>
</gene>
<dbReference type="Proteomes" id="UP001204320">
    <property type="component" value="Unassembled WGS sequence"/>
</dbReference>
<evidence type="ECO:0000313" key="1">
    <source>
        <dbReference type="EMBL" id="MCR9036789.1"/>
    </source>
</evidence>
<dbReference type="EMBL" id="JANSKA010000004">
    <property type="protein sequence ID" value="MCR9036789.1"/>
    <property type="molecule type" value="Genomic_DNA"/>
</dbReference>
<dbReference type="Gene3D" id="3.40.50.620">
    <property type="entry name" value="HUPs"/>
    <property type="match status" value="1"/>
</dbReference>
<name>A0ABT1Z998_9ACTN</name>
<proteinExistence type="predicted"/>
<protein>
    <submittedName>
        <fullName evidence="1">YdcF family protein</fullName>
    </submittedName>
</protein>
<keyword evidence="2" id="KW-1185">Reference proteome</keyword>
<reference evidence="1 2" key="1">
    <citation type="submission" date="2022-08" db="EMBL/GenBank/DDBJ databases">
        <title>Tractidigestivibacter montrealensis type strain KD21.</title>
        <authorList>
            <person name="Diop K."/>
            <person name="Richard C."/>
            <person name="Routy B."/>
        </authorList>
    </citation>
    <scope>NUCLEOTIDE SEQUENCE [LARGE SCALE GENOMIC DNA]</scope>
    <source>
        <strain evidence="1 2">KD21</strain>
    </source>
</reference>
<sequence>MESEIGLERVSRDINTLASFLGMRDVPALSRDALVARYGFEQADVMALFGGSILAGGDVLADAMRTGVARTYVIVGGAGHTTETFRARVRELCPELEFADDATEAQIFSAYLSHAHGLEADFLETRSTNCGNNITYLRDLLAEKGISCKSLILSQDATMQRRMVAEVEKEMPRVLPIAFATYAVSVVVRDGELAFDHSPLGMWNMRRYLTLLMGEIPRLTDDENGYGPCGQGFLAHVDIPNEVRAAWERLLARYPWSMRKADPRYAG</sequence>
<comment type="caution">
    <text evidence="1">The sequence shown here is derived from an EMBL/GenBank/DDBJ whole genome shotgun (WGS) entry which is preliminary data.</text>
</comment>
<accession>A0ABT1Z998</accession>
<dbReference type="InterPro" id="IPR051599">
    <property type="entry name" value="Cell_Envelope_Assoc"/>
</dbReference>
<dbReference type="RefSeq" id="WP_258499262.1">
    <property type="nucleotide sequence ID" value="NZ_JANSKA010000004.1"/>
</dbReference>
<dbReference type="InterPro" id="IPR014729">
    <property type="entry name" value="Rossmann-like_a/b/a_fold"/>
</dbReference>
<organism evidence="1 2">
    <name type="scientific">Tractidigestivibacter montrealensis</name>
    <dbReference type="NCBI Taxonomy" id="2972466"/>
    <lineage>
        <taxon>Bacteria</taxon>
        <taxon>Bacillati</taxon>
        <taxon>Actinomycetota</taxon>
        <taxon>Coriobacteriia</taxon>
        <taxon>Coriobacteriales</taxon>
        <taxon>Atopobiaceae</taxon>
        <taxon>Tractidigestivibacter</taxon>
    </lineage>
</organism>
<dbReference type="Gene3D" id="1.10.3620.10">
    <property type="entry name" value="YdcF like domain"/>
    <property type="match status" value="1"/>
</dbReference>
<dbReference type="PANTHER" id="PTHR30336">
    <property type="entry name" value="INNER MEMBRANE PROTEIN, PROBABLE PERMEASE"/>
    <property type="match status" value="1"/>
</dbReference>
<dbReference type="PANTHER" id="PTHR30336:SF20">
    <property type="entry name" value="DUF218 DOMAIN-CONTAINING PROTEIN"/>
    <property type="match status" value="1"/>
</dbReference>